<dbReference type="RefSeq" id="XP_019098912.1">
    <property type="nucleotide sequence ID" value="XM_019243367.1"/>
</dbReference>
<keyword evidence="1" id="KW-1185">Reference proteome</keyword>
<reference evidence="1" key="1">
    <citation type="journal article" date="2014" name="Nat. Commun.">
        <title>The emerging biofuel crop Camelina sativa retains a highly undifferentiated hexaploid genome structure.</title>
        <authorList>
            <person name="Kagale S."/>
            <person name="Koh C."/>
            <person name="Nixon J."/>
            <person name="Bollina V."/>
            <person name="Clarke W.E."/>
            <person name="Tuteja R."/>
            <person name="Spillane C."/>
            <person name="Robinson S.J."/>
            <person name="Links M.G."/>
            <person name="Clarke C."/>
            <person name="Higgins E.E."/>
            <person name="Huebert T."/>
            <person name="Sharpe A.G."/>
            <person name="Parkin I.A."/>
        </authorList>
    </citation>
    <scope>NUCLEOTIDE SEQUENCE [LARGE SCALE GENOMIC DNA]</scope>
    <source>
        <strain evidence="1">cv. DH55</strain>
    </source>
</reference>
<proteinExistence type="predicted"/>
<organism evidence="1 2">
    <name type="scientific">Camelina sativa</name>
    <name type="common">False flax</name>
    <name type="synonym">Myagrum sativum</name>
    <dbReference type="NCBI Taxonomy" id="90675"/>
    <lineage>
        <taxon>Eukaryota</taxon>
        <taxon>Viridiplantae</taxon>
        <taxon>Streptophyta</taxon>
        <taxon>Embryophyta</taxon>
        <taxon>Tracheophyta</taxon>
        <taxon>Spermatophyta</taxon>
        <taxon>Magnoliopsida</taxon>
        <taxon>eudicotyledons</taxon>
        <taxon>Gunneridae</taxon>
        <taxon>Pentapetalae</taxon>
        <taxon>rosids</taxon>
        <taxon>malvids</taxon>
        <taxon>Brassicales</taxon>
        <taxon>Brassicaceae</taxon>
        <taxon>Camelineae</taxon>
        <taxon>Camelina</taxon>
    </lineage>
</organism>
<sequence>MTRLKQYEGMGFKDLHQFNIALLAKQVWRMIKEPQSLLTRVLQAKYFSKSQLIDASLGHRPSHAWRSIHQSIQLIKQGLSWRIGDSNTVRIWSDNWIDNPPRPARMAHQNQQGLKSPKVTDLMIPSTSQWSSERVQELVHPEDIKHIRRIRPHIIKMDHGSTIKAMLE</sequence>
<gene>
    <name evidence="2" type="primary">LOC109132195</name>
</gene>
<name>A0ABM1RIS4_CAMSA</name>
<accession>A0ABM1RIS4</accession>
<reference evidence="2" key="2">
    <citation type="submission" date="2025-08" db="UniProtKB">
        <authorList>
            <consortium name="RefSeq"/>
        </authorList>
    </citation>
    <scope>IDENTIFICATION</scope>
    <source>
        <tissue evidence="2">Leaf</tissue>
    </source>
</reference>
<evidence type="ECO:0000313" key="1">
    <source>
        <dbReference type="Proteomes" id="UP000694864"/>
    </source>
</evidence>
<dbReference type="GeneID" id="109132195"/>
<dbReference type="Proteomes" id="UP000694864">
    <property type="component" value="Chromosome 3"/>
</dbReference>
<protein>
    <submittedName>
        <fullName evidence="2">Uncharacterized protein LOC109132195</fullName>
    </submittedName>
</protein>
<evidence type="ECO:0000313" key="2">
    <source>
        <dbReference type="RefSeq" id="XP_019098912.1"/>
    </source>
</evidence>